<dbReference type="GO" id="GO:0043190">
    <property type="term" value="C:ATP-binding cassette (ABC) transporter complex"/>
    <property type="evidence" value="ECO:0007669"/>
    <property type="project" value="InterPro"/>
</dbReference>
<dbReference type="PANTHER" id="PTHR33529:SF2">
    <property type="entry name" value="LIPOPOLYSACCHARIDE EXPORT SYSTEM PERMEASE PROTEIN LPTG"/>
    <property type="match status" value="1"/>
</dbReference>
<evidence type="ECO:0000256" key="3">
    <source>
        <dbReference type="ARBA" id="ARBA00022692"/>
    </source>
</evidence>
<sequence length="380" mass="40448">MGNVEASHAHFSTTLARYFGRRFLLVALAVTLALTALITLFDFIDLLRRASAHPAASSALVLQIAALHMPYYLIFVLPFAMLLGGMICFARLARSSELIVARASGQSAWQFLSAPVGCAVMLGVLATAALTPLSSRMYSHAEMLDEIWLRDGTGPMLLSHGTLWLRQDMDGPHSAGRQAIIHVRDMHLQPDGKLHVTGVTVLQLDSRNQLLARLEAPNGQLDGKTWIFNHTLSFSAAHPPHELGTVTLPSAFTVARIRSSASPPDTLSVWALPGFIRLLGSSGFPTLPHRLRLQALLALPILAGTMTLVSAGFSMRPARRGGVMRLLGAGVAAGFALFTVSKVAEQLGKSGALPPVLAAWAPAGAGLCLAAALLLHMEDG</sequence>
<feature type="transmembrane region" description="Helical" evidence="6">
    <location>
        <begin position="293"/>
        <end position="314"/>
    </location>
</feature>
<dbReference type="Proteomes" id="UP000315037">
    <property type="component" value="Unassembled WGS sequence"/>
</dbReference>
<organism evidence="7 8">
    <name type="scientific">Oecophyllibacter saccharovorans</name>
    <dbReference type="NCBI Taxonomy" id="2558360"/>
    <lineage>
        <taxon>Bacteria</taxon>
        <taxon>Pseudomonadati</taxon>
        <taxon>Pseudomonadota</taxon>
        <taxon>Alphaproteobacteria</taxon>
        <taxon>Acetobacterales</taxon>
        <taxon>Acetobacteraceae</taxon>
        <taxon>Oecophyllibacter</taxon>
    </lineage>
</organism>
<evidence type="ECO:0000256" key="4">
    <source>
        <dbReference type="ARBA" id="ARBA00022989"/>
    </source>
</evidence>
<dbReference type="RefSeq" id="WP_165600504.1">
    <property type="nucleotide sequence ID" value="NZ_SORZ01000001.1"/>
</dbReference>
<evidence type="ECO:0000313" key="8">
    <source>
        <dbReference type="Proteomes" id="UP000315037"/>
    </source>
</evidence>
<evidence type="ECO:0000313" key="7">
    <source>
        <dbReference type="EMBL" id="TPW36196.1"/>
    </source>
</evidence>
<name>A0A506US66_9PROT</name>
<dbReference type="InterPro" id="IPR005495">
    <property type="entry name" value="LptG/LptF_permease"/>
</dbReference>
<feature type="transmembrane region" description="Helical" evidence="6">
    <location>
        <begin position="23"/>
        <end position="44"/>
    </location>
</feature>
<feature type="transmembrane region" description="Helical" evidence="6">
    <location>
        <begin position="71"/>
        <end position="92"/>
    </location>
</feature>
<evidence type="ECO:0000256" key="1">
    <source>
        <dbReference type="ARBA" id="ARBA00004651"/>
    </source>
</evidence>
<dbReference type="InterPro" id="IPR030923">
    <property type="entry name" value="LptG"/>
</dbReference>
<gene>
    <name evidence="7" type="primary">lptG</name>
    <name evidence="7" type="ORF">E3202_02935</name>
</gene>
<dbReference type="Pfam" id="PF03739">
    <property type="entry name" value="LptF_LptG"/>
    <property type="match status" value="1"/>
</dbReference>
<accession>A0A506US66</accession>
<keyword evidence="4 6" id="KW-1133">Transmembrane helix</keyword>
<evidence type="ECO:0000256" key="2">
    <source>
        <dbReference type="ARBA" id="ARBA00022475"/>
    </source>
</evidence>
<keyword evidence="2" id="KW-1003">Cell membrane</keyword>
<comment type="subcellular location">
    <subcellularLocation>
        <location evidence="1">Cell membrane</location>
        <topology evidence="1">Multi-pass membrane protein</topology>
    </subcellularLocation>
</comment>
<dbReference type="AlphaFoldDB" id="A0A506US66"/>
<dbReference type="GO" id="GO:0055085">
    <property type="term" value="P:transmembrane transport"/>
    <property type="evidence" value="ECO:0007669"/>
    <property type="project" value="InterPro"/>
</dbReference>
<proteinExistence type="predicted"/>
<keyword evidence="8" id="KW-1185">Reference proteome</keyword>
<dbReference type="PANTHER" id="PTHR33529">
    <property type="entry name" value="SLR0882 PROTEIN-RELATED"/>
    <property type="match status" value="1"/>
</dbReference>
<dbReference type="NCBIfam" id="TIGR04408">
    <property type="entry name" value="LptG_lptG"/>
    <property type="match status" value="1"/>
</dbReference>
<keyword evidence="5 6" id="KW-0472">Membrane</keyword>
<dbReference type="GO" id="GO:0015920">
    <property type="term" value="P:lipopolysaccharide transport"/>
    <property type="evidence" value="ECO:0007669"/>
    <property type="project" value="TreeGrafter"/>
</dbReference>
<keyword evidence="3 6" id="KW-0812">Transmembrane</keyword>
<feature type="transmembrane region" description="Helical" evidence="6">
    <location>
        <begin position="112"/>
        <end position="133"/>
    </location>
</feature>
<protein>
    <submittedName>
        <fullName evidence="7">LPS export ABC transporter permease LptG</fullName>
    </submittedName>
</protein>
<reference evidence="7 8" key="1">
    <citation type="submission" date="2019-03" db="EMBL/GenBank/DDBJ databases">
        <title>The complete genome sequence of Neokomagataea sp. Jb2 NBRC113641.</title>
        <authorList>
            <person name="Chua K.-O."/>
            <person name="Chan K.-G."/>
            <person name="See-Too W.-S."/>
        </authorList>
    </citation>
    <scope>NUCLEOTIDE SEQUENCE [LARGE SCALE GENOMIC DNA]</scope>
    <source>
        <strain evidence="7 8">Jb2</strain>
    </source>
</reference>
<feature type="transmembrane region" description="Helical" evidence="6">
    <location>
        <begin position="356"/>
        <end position="375"/>
    </location>
</feature>
<evidence type="ECO:0000256" key="6">
    <source>
        <dbReference type="SAM" id="Phobius"/>
    </source>
</evidence>
<dbReference type="EMBL" id="SORZ01000001">
    <property type="protein sequence ID" value="TPW36196.1"/>
    <property type="molecule type" value="Genomic_DNA"/>
</dbReference>
<feature type="transmembrane region" description="Helical" evidence="6">
    <location>
        <begin position="326"/>
        <end position="344"/>
    </location>
</feature>
<comment type="caution">
    <text evidence="7">The sequence shown here is derived from an EMBL/GenBank/DDBJ whole genome shotgun (WGS) entry which is preliminary data.</text>
</comment>
<evidence type="ECO:0000256" key="5">
    <source>
        <dbReference type="ARBA" id="ARBA00023136"/>
    </source>
</evidence>